<proteinExistence type="predicted"/>
<gene>
    <name evidence="3" type="ORF">FSP39_018102</name>
</gene>
<keyword evidence="4" id="KW-1185">Reference proteome</keyword>
<dbReference type="EMBL" id="VSWD01000004">
    <property type="protein sequence ID" value="KAK3105143.1"/>
    <property type="molecule type" value="Genomic_DNA"/>
</dbReference>
<feature type="compositionally biased region" description="Basic and acidic residues" evidence="1">
    <location>
        <begin position="648"/>
        <end position="657"/>
    </location>
</feature>
<feature type="region of interest" description="Disordered" evidence="1">
    <location>
        <begin position="639"/>
        <end position="674"/>
    </location>
</feature>
<feature type="compositionally biased region" description="Polar residues" evidence="1">
    <location>
        <begin position="661"/>
        <end position="674"/>
    </location>
</feature>
<evidence type="ECO:0000256" key="1">
    <source>
        <dbReference type="SAM" id="MobiDB-lite"/>
    </source>
</evidence>
<reference evidence="3" key="1">
    <citation type="submission" date="2019-08" db="EMBL/GenBank/DDBJ databases">
        <title>The improved chromosome-level genome for the pearl oyster Pinctada fucata martensii using PacBio sequencing and Hi-C.</title>
        <authorList>
            <person name="Zheng Z."/>
        </authorList>
    </citation>
    <scope>NUCLEOTIDE SEQUENCE</scope>
    <source>
        <strain evidence="3">ZZ-2019</strain>
        <tissue evidence="3">Adductor muscle</tissue>
    </source>
</reference>
<sequence length="674" mass="75985">MFQKGHKPWNTGITLNSKLKRDDQPNRFSKGNKFGHLSHTLTKTKDEHIRDYIRPCSAGEYSLLTKSSKDDLAISTADCDGNHGKNCILRSTSNTSSNSKLIANQEQSPDNLVVNFEKMMEMISETCKVHAVEMKSCKEPNIYVADQEKTGLCWKIQLACGHCEFVSKTFRLYKEAKQNNRGRNPSAINVSMAVALQDSPLGAERFTDILRTMGITPPTKHTMQRLMNKVGDAVQTLNHKDMATKVELIKDVNRKRGNAEREINVSVDGRYNSHSLVSRHRPGHGANQAFSLAVENNTDHKYIIACAVQNKLCWTGAWMRSKGMEVNCPGGHAECTANLAQSEPFSEFVMGKDIGNQLALQDVLVRYVTTDGDSQGAKGVASGIKALYPLWEVSRLADTVHLGQAQFRATYRANFSDTMFHGRTKEQNRELQKQFSIDIKTRCSLITKKLFREFNGDISDIGECLPKVLEVTLQCYAGDCSQCRNYALVCNGAATDNWWLVSNNLSTYNITELKMNDNDKFLVQEILKMKLSVQALETYKLFTDTNKNEALHHAASVSMPKNNDFARNMEGRLHSFIHRSNNLPGTSAIQKCEFMGIEITNSTVEQLNKMDKRSKYYKAYVKRATVRLRKQVNFKRKVAAHRYRKDAKRTDYRKGRLDPTLPSTASSQTAPSNV</sequence>
<evidence type="ECO:0000313" key="3">
    <source>
        <dbReference type="EMBL" id="KAK3105143.1"/>
    </source>
</evidence>
<evidence type="ECO:0000259" key="2">
    <source>
        <dbReference type="Pfam" id="PF20700"/>
    </source>
</evidence>
<feature type="region of interest" description="Disordered" evidence="1">
    <location>
        <begin position="1"/>
        <end position="25"/>
    </location>
</feature>
<evidence type="ECO:0000313" key="4">
    <source>
        <dbReference type="Proteomes" id="UP001186944"/>
    </source>
</evidence>
<dbReference type="Pfam" id="PF20700">
    <property type="entry name" value="Mutator"/>
    <property type="match status" value="1"/>
</dbReference>
<dbReference type="AlphaFoldDB" id="A0AA89C421"/>
<feature type="domain" description="Mutator-like transposase" evidence="2">
    <location>
        <begin position="111"/>
        <end position="489"/>
    </location>
</feature>
<protein>
    <recommendedName>
        <fullName evidence="2">Mutator-like transposase domain-containing protein</fullName>
    </recommendedName>
</protein>
<accession>A0AA89C421</accession>
<comment type="caution">
    <text evidence="3">The sequence shown here is derived from an EMBL/GenBank/DDBJ whole genome shotgun (WGS) entry which is preliminary data.</text>
</comment>
<dbReference type="Proteomes" id="UP001186944">
    <property type="component" value="Unassembled WGS sequence"/>
</dbReference>
<dbReference type="InterPro" id="IPR049012">
    <property type="entry name" value="Mutator_transp_dom"/>
</dbReference>
<name>A0AA89C421_PINIB</name>
<organism evidence="3 4">
    <name type="scientific">Pinctada imbricata</name>
    <name type="common">Atlantic pearl-oyster</name>
    <name type="synonym">Pinctada martensii</name>
    <dbReference type="NCBI Taxonomy" id="66713"/>
    <lineage>
        <taxon>Eukaryota</taxon>
        <taxon>Metazoa</taxon>
        <taxon>Spiralia</taxon>
        <taxon>Lophotrochozoa</taxon>
        <taxon>Mollusca</taxon>
        <taxon>Bivalvia</taxon>
        <taxon>Autobranchia</taxon>
        <taxon>Pteriomorphia</taxon>
        <taxon>Pterioida</taxon>
        <taxon>Pterioidea</taxon>
        <taxon>Pteriidae</taxon>
        <taxon>Pinctada</taxon>
    </lineage>
</organism>